<accession>A0A8T0I7U3</accession>
<protein>
    <submittedName>
        <fullName evidence="1">Uncharacterized protein</fullName>
    </submittedName>
</protein>
<organism evidence="1 2">
    <name type="scientific">Ceratodon purpureus</name>
    <name type="common">Fire moss</name>
    <name type="synonym">Dicranum purpureum</name>
    <dbReference type="NCBI Taxonomy" id="3225"/>
    <lineage>
        <taxon>Eukaryota</taxon>
        <taxon>Viridiplantae</taxon>
        <taxon>Streptophyta</taxon>
        <taxon>Embryophyta</taxon>
        <taxon>Bryophyta</taxon>
        <taxon>Bryophytina</taxon>
        <taxon>Bryopsida</taxon>
        <taxon>Dicranidae</taxon>
        <taxon>Pseudoditrichales</taxon>
        <taxon>Ditrichaceae</taxon>
        <taxon>Ceratodon</taxon>
    </lineage>
</organism>
<sequence>MRMWESRSLIVGRLRGLDWRRRKVAIRHLVRKSLKPTGFPVPAELLAISSLASVISRKQCSWMRNSGTMLWSSDASGVFPKLSCFSCTKSLRPDSKGIIELPRTEFLCPICRRLANVLLPVVHQASLSRLRQACVDDDLENQREHWMKFWDKCNNLRGALDQFAVQVIRSYLFFSFVNSIRLTVFACMDDIVLDTVSQGRKRCMQI</sequence>
<evidence type="ECO:0000313" key="1">
    <source>
        <dbReference type="EMBL" id="KAG0579157.1"/>
    </source>
</evidence>
<evidence type="ECO:0000313" key="2">
    <source>
        <dbReference type="Proteomes" id="UP000822688"/>
    </source>
</evidence>
<reference evidence="1" key="1">
    <citation type="submission" date="2020-06" db="EMBL/GenBank/DDBJ databases">
        <title>WGS assembly of Ceratodon purpureus strain R40.</title>
        <authorList>
            <person name="Carey S.B."/>
            <person name="Jenkins J."/>
            <person name="Shu S."/>
            <person name="Lovell J.T."/>
            <person name="Sreedasyam A."/>
            <person name="Maumus F."/>
            <person name="Tiley G.P."/>
            <person name="Fernandez-Pozo N."/>
            <person name="Barry K."/>
            <person name="Chen C."/>
            <person name="Wang M."/>
            <person name="Lipzen A."/>
            <person name="Daum C."/>
            <person name="Saski C.A."/>
            <person name="Payton A.C."/>
            <person name="Mcbreen J.C."/>
            <person name="Conrad R.E."/>
            <person name="Kollar L.M."/>
            <person name="Olsson S."/>
            <person name="Huttunen S."/>
            <person name="Landis J.B."/>
            <person name="Wickett N.J."/>
            <person name="Johnson M.G."/>
            <person name="Rensing S.A."/>
            <person name="Grimwood J."/>
            <person name="Schmutz J."/>
            <person name="Mcdaniel S.F."/>
        </authorList>
    </citation>
    <scope>NUCLEOTIDE SEQUENCE</scope>
    <source>
        <strain evidence="1">R40</strain>
    </source>
</reference>
<name>A0A8T0I7U3_CERPU</name>
<proteinExistence type="predicted"/>
<dbReference type="Proteomes" id="UP000822688">
    <property type="component" value="Chromosome 4"/>
</dbReference>
<gene>
    <name evidence="1" type="ORF">KC19_4G077400</name>
</gene>
<dbReference type="AlphaFoldDB" id="A0A8T0I7U3"/>
<comment type="caution">
    <text evidence="1">The sequence shown here is derived from an EMBL/GenBank/DDBJ whole genome shotgun (WGS) entry which is preliminary data.</text>
</comment>
<keyword evidence="2" id="KW-1185">Reference proteome</keyword>
<dbReference type="EMBL" id="CM026424">
    <property type="protein sequence ID" value="KAG0579157.1"/>
    <property type="molecule type" value="Genomic_DNA"/>
</dbReference>